<dbReference type="Proteomes" id="UP000095743">
    <property type="component" value="Chromosome"/>
</dbReference>
<feature type="domain" description="Recombinase" evidence="3">
    <location>
        <begin position="182"/>
        <end position="321"/>
    </location>
</feature>
<dbReference type="InterPro" id="IPR006119">
    <property type="entry name" value="Resolv_N"/>
</dbReference>
<keyword evidence="5" id="KW-1185">Reference proteome</keyword>
<gene>
    <name evidence="4" type="ORF">Gferi_03490</name>
</gene>
<dbReference type="InterPro" id="IPR036162">
    <property type="entry name" value="Resolvase-like_N_sf"/>
</dbReference>
<evidence type="ECO:0000313" key="4">
    <source>
        <dbReference type="EMBL" id="AOT68722.1"/>
    </source>
</evidence>
<keyword evidence="1" id="KW-0175">Coiled coil</keyword>
<dbReference type="InterPro" id="IPR050639">
    <property type="entry name" value="SSR_resolvase"/>
</dbReference>
<dbReference type="KEGG" id="gfe:Gferi_03490"/>
<dbReference type="GO" id="GO:0000150">
    <property type="term" value="F:DNA strand exchange activity"/>
    <property type="evidence" value="ECO:0007669"/>
    <property type="project" value="InterPro"/>
</dbReference>
<evidence type="ECO:0000313" key="5">
    <source>
        <dbReference type="Proteomes" id="UP000095743"/>
    </source>
</evidence>
<evidence type="ECO:0000259" key="2">
    <source>
        <dbReference type="PROSITE" id="PS51736"/>
    </source>
</evidence>
<dbReference type="EMBL" id="CP017269">
    <property type="protein sequence ID" value="AOT68722.1"/>
    <property type="molecule type" value="Genomic_DNA"/>
</dbReference>
<protein>
    <submittedName>
        <fullName evidence="4">Recombinase TnpX</fullName>
    </submittedName>
</protein>
<dbReference type="Pfam" id="PF00239">
    <property type="entry name" value="Resolvase"/>
    <property type="match status" value="1"/>
</dbReference>
<dbReference type="STRING" id="1424294.Gferi_03490"/>
<dbReference type="OrthoDB" id="1094757at2"/>
<dbReference type="Gene3D" id="3.90.1750.20">
    <property type="entry name" value="Putative Large Serine Recombinase, Chain B, Domain 2"/>
    <property type="match status" value="1"/>
</dbReference>
<organism evidence="4 5">
    <name type="scientific">Geosporobacter ferrireducens</name>
    <dbReference type="NCBI Taxonomy" id="1424294"/>
    <lineage>
        <taxon>Bacteria</taxon>
        <taxon>Bacillati</taxon>
        <taxon>Bacillota</taxon>
        <taxon>Clostridia</taxon>
        <taxon>Peptostreptococcales</taxon>
        <taxon>Thermotaleaceae</taxon>
        <taxon>Geosporobacter</taxon>
    </lineage>
</organism>
<reference evidence="4 5" key="1">
    <citation type="submission" date="2016-09" db="EMBL/GenBank/DDBJ databases">
        <title>Genomic analysis reveals versatility of anaerobic energy metabolism of Geosporobacter ferrireducens IRF9 of phylum Firmicutes.</title>
        <authorList>
            <person name="Kim S.-J."/>
        </authorList>
    </citation>
    <scope>NUCLEOTIDE SEQUENCE [LARGE SCALE GENOMIC DNA]</scope>
    <source>
        <strain evidence="4 5">IRF9</strain>
    </source>
</reference>
<dbReference type="Gene3D" id="3.40.50.1390">
    <property type="entry name" value="Resolvase, N-terminal catalytic domain"/>
    <property type="match status" value="1"/>
</dbReference>
<dbReference type="InterPro" id="IPR038109">
    <property type="entry name" value="DNA_bind_recomb_sf"/>
</dbReference>
<feature type="domain" description="Resolvase/invertase-type recombinase catalytic" evidence="2">
    <location>
        <begin position="23"/>
        <end position="174"/>
    </location>
</feature>
<proteinExistence type="predicted"/>
<dbReference type="GO" id="GO:0003677">
    <property type="term" value="F:DNA binding"/>
    <property type="evidence" value="ECO:0007669"/>
    <property type="project" value="InterPro"/>
</dbReference>
<dbReference type="SUPFAM" id="SSF53041">
    <property type="entry name" value="Resolvase-like"/>
    <property type="match status" value="1"/>
</dbReference>
<evidence type="ECO:0000259" key="3">
    <source>
        <dbReference type="PROSITE" id="PS51737"/>
    </source>
</evidence>
<dbReference type="PROSITE" id="PS51736">
    <property type="entry name" value="RECOMBINASES_3"/>
    <property type="match status" value="1"/>
</dbReference>
<dbReference type="AlphaFoldDB" id="A0A1D8GCV4"/>
<dbReference type="PANTHER" id="PTHR30461:SF23">
    <property type="entry name" value="DNA RECOMBINASE-RELATED"/>
    <property type="match status" value="1"/>
</dbReference>
<dbReference type="Pfam" id="PF13408">
    <property type="entry name" value="Zn_ribbon_recom"/>
    <property type="match status" value="1"/>
</dbReference>
<accession>A0A1D8GCV4</accession>
<evidence type="ECO:0000256" key="1">
    <source>
        <dbReference type="SAM" id="Coils"/>
    </source>
</evidence>
<dbReference type="Pfam" id="PF07508">
    <property type="entry name" value="Recombinase"/>
    <property type="match status" value="1"/>
</dbReference>
<feature type="coiled-coil region" evidence="1">
    <location>
        <begin position="420"/>
        <end position="496"/>
    </location>
</feature>
<dbReference type="SMART" id="SM00857">
    <property type="entry name" value="Resolvase"/>
    <property type="match status" value="1"/>
</dbReference>
<dbReference type="InterPro" id="IPR011109">
    <property type="entry name" value="DNA_bind_recombinase_dom"/>
</dbReference>
<dbReference type="PANTHER" id="PTHR30461">
    <property type="entry name" value="DNA-INVERTASE FROM LAMBDOID PROPHAGE"/>
    <property type="match status" value="1"/>
</dbReference>
<dbReference type="RefSeq" id="WP_069974297.1">
    <property type="nucleotide sequence ID" value="NZ_CP017269.1"/>
</dbReference>
<name>A0A1D8GCV4_9FIRM</name>
<dbReference type="PROSITE" id="PS51737">
    <property type="entry name" value="RECOMBINASE_DNA_BIND"/>
    <property type="match status" value="1"/>
</dbReference>
<dbReference type="InterPro" id="IPR025827">
    <property type="entry name" value="Zn_ribbon_recom_dom"/>
</dbReference>
<sequence length="562" mass="63888">MARKSRKNIEAVSDMIYGQPFYNVGAYIRLSVEDNKKKGDSLETQKSILQSYIALTPGLKLHDYYIDNGSTGTNFERPAFQRMLADAENGVINCIIVKDLSRFGRNAIDTGYYIEKYLPSLKVRFISVNDGFDTDSVNPGDGIMLPLKNMINEAYSLDIGRKIKAQQRQSMKEGEFVGARPPYGYLKSPENCHKLIIDEETAPVVHQIFQWAYDRVGLNDIVRRLNEAGIPTPSHIKKATGLISHENLIGKNAWQTRTVSRILSCETYTGDLVQGKTKTVCHQQTYADESNWIKVENTHEAIISREMFDAVQAFRRQVAEEAIRTPKSPYTPNLFKGKIYCGHCGGSLHRQRCERKRGPDVYLFHCLSNSRIARGSCFPYTLPEEELLSSLLTIIQKHADAVIGKAIRLQKNKPALEATRAAIKSRLAALRQELDRDRRLTKSLYESLVTGIITGDEYRQMRADYEERISNKINLAQELERRQKELEAQVTEYIALSDLIGSVKGKENITAVLIDRLIGKIKVFSDRRIEVTFTFESGFERLSEAERYLRELLAPAEGRMRA</sequence>